<evidence type="ECO:0000313" key="6">
    <source>
        <dbReference type="EMBL" id="ADZ45328.1"/>
    </source>
</evidence>
<dbReference type="InterPro" id="IPR050411">
    <property type="entry name" value="AlphaKG_dependent_hydroxylases"/>
</dbReference>
<evidence type="ECO:0000259" key="5">
    <source>
        <dbReference type="Pfam" id="PF02668"/>
    </source>
</evidence>
<evidence type="ECO:0000256" key="2">
    <source>
        <dbReference type="ARBA" id="ARBA00023002"/>
    </source>
</evidence>
<reference evidence="6" key="1">
    <citation type="journal article" date="2011" name="Mol. Biosyst.">
        <title>Identification of the gene cluster involved in muraymycin biosynthesis from Streptomyces sp. NRRL 30471.</title>
        <authorList>
            <person name="Cheng L."/>
            <person name="Chen W."/>
            <person name="Zhai L."/>
            <person name="Xu D."/>
            <person name="Huang T."/>
            <person name="Lin S."/>
            <person name="Zhou X."/>
            <person name="Deng Z."/>
        </authorList>
    </citation>
    <scope>NUCLEOTIDE SEQUENCE</scope>
    <source>
        <strain evidence="6">NRRL 30471</strain>
    </source>
</reference>
<keyword evidence="3" id="KW-0408">Iron</keyword>
<dbReference type="PANTHER" id="PTHR10696:SF56">
    <property type="entry name" value="TAUD_TFDA-LIKE DOMAIN-CONTAINING PROTEIN"/>
    <property type="match status" value="1"/>
</dbReference>
<dbReference type="InterPro" id="IPR042098">
    <property type="entry name" value="TauD-like_sf"/>
</dbReference>
<evidence type="ECO:0000256" key="4">
    <source>
        <dbReference type="ARBA" id="ARBA00023194"/>
    </source>
</evidence>
<keyword evidence="6" id="KW-0223">Dioxygenase</keyword>
<dbReference type="EMBL" id="HQ257512">
    <property type="protein sequence ID" value="ADZ45328.1"/>
    <property type="molecule type" value="Genomic_DNA"/>
</dbReference>
<evidence type="ECO:0000256" key="1">
    <source>
        <dbReference type="ARBA" id="ARBA00001954"/>
    </source>
</evidence>
<feature type="domain" description="TauD/TfdA-like" evidence="5">
    <location>
        <begin position="51"/>
        <end position="263"/>
    </location>
</feature>
<evidence type="ECO:0000256" key="3">
    <source>
        <dbReference type="ARBA" id="ARBA00023004"/>
    </source>
</evidence>
<dbReference type="Gene3D" id="3.60.130.10">
    <property type="entry name" value="Clavaminate synthase-like"/>
    <property type="match status" value="1"/>
</dbReference>
<dbReference type="InterPro" id="IPR003819">
    <property type="entry name" value="TauD/TfdA-like"/>
</dbReference>
<proteinExistence type="predicted"/>
<dbReference type="AlphaFoldDB" id="F2WUC8"/>
<accession>F2WUC8</accession>
<protein>
    <submittedName>
        <fullName evidence="6">Putative dioxygenase</fullName>
    </submittedName>
</protein>
<dbReference type="SUPFAM" id="SSF51197">
    <property type="entry name" value="Clavaminate synthase-like"/>
    <property type="match status" value="1"/>
</dbReference>
<organism evidence="6">
    <name type="scientific">Streptomyces sp. NRRL 30471</name>
    <dbReference type="NCBI Taxonomy" id="996287"/>
    <lineage>
        <taxon>Bacteria</taxon>
        <taxon>Bacillati</taxon>
        <taxon>Actinomycetota</taxon>
        <taxon>Actinomycetes</taxon>
        <taxon>Kitasatosporales</taxon>
        <taxon>Streptomycetaceae</taxon>
        <taxon>Streptomyces</taxon>
    </lineage>
</organism>
<dbReference type="PANTHER" id="PTHR10696">
    <property type="entry name" value="GAMMA-BUTYROBETAINE HYDROXYLASE-RELATED"/>
    <property type="match status" value="1"/>
</dbReference>
<keyword evidence="2" id="KW-0560">Oxidoreductase</keyword>
<dbReference type="GO" id="GO:0017000">
    <property type="term" value="P:antibiotic biosynthetic process"/>
    <property type="evidence" value="ECO:0007669"/>
    <property type="project" value="UniProtKB-KW"/>
</dbReference>
<comment type="cofactor">
    <cofactor evidence="1">
        <name>Fe(2+)</name>
        <dbReference type="ChEBI" id="CHEBI:29033"/>
    </cofactor>
</comment>
<dbReference type="GO" id="GO:0051213">
    <property type="term" value="F:dioxygenase activity"/>
    <property type="evidence" value="ECO:0007669"/>
    <property type="project" value="UniProtKB-KW"/>
</dbReference>
<keyword evidence="4" id="KW-0045">Antibiotic biosynthesis</keyword>
<gene>
    <name evidence="6" type="primary">mur16</name>
</gene>
<name>F2WUC8_9ACTN</name>
<dbReference type="Pfam" id="PF02668">
    <property type="entry name" value="TauD"/>
    <property type="match status" value="1"/>
</dbReference>
<sequence length="269" mass="29487">MVRADYRTPEVNDVVRYRYGAAETALLKNRISEFGFTMAEVPGECAPQTEIERLGKALGLGEPYVAALYQRGDTRAHGALYTDVRSRAHNTHPGFGTTEGQTIHVDGLLEPIGTIRTTILFCVRPAVSGGRTVLFNSSAAFETLRHSDPAAAESLRDPGVLRRRSTLPNVDAGHTGPAFAYDNGLLITRYSEGPTVEWNAPPGRSAELERALNFLRAAAEDKRYSIALRLGAGEALIFRNDVISHGREAYRDDPAAPRHLIRTLYLESP</sequence>